<keyword evidence="1" id="KW-0472">Membrane</keyword>
<keyword evidence="1" id="KW-1133">Transmembrane helix</keyword>
<evidence type="ECO:0000256" key="1">
    <source>
        <dbReference type="SAM" id="Phobius"/>
    </source>
</evidence>
<dbReference type="Proteomes" id="UP001178148">
    <property type="component" value="Unassembled WGS sequence"/>
</dbReference>
<dbReference type="AlphaFoldDB" id="A0AA90SWH7"/>
<sequence>MLNYIKYTYTLIVSFYLSTKSLEALGTSTMHNTAQISSCYFLSYCKYLKNFVALVALACSFSVNASLIYTSPADKLYENDTGHLTKNSWLDRVTGAFGSFFNSTNLAKGSEYGRNKNNSIRYLQHMFDENDLYNRLEVFKDKPVFEVLATVYVNIVLRLYQIDHNMTEMELEVPDWIVKFRPITKKIGARNWHLLPANKVARFDNLKAKDKFIAEYELAVRAKQYLSVLQTLFPHQVNTNKPDPFIQSELNKSVTILMSVIGKNAENCTGMILDKPRELLNELLAIYVVSSVSNPASVVKFPVIEALVRWGASNPKSLVSELLYSSKCYAEQKHHLAVKENKTYKISKEDQVFFSYLQCSSKYAWHDASQSLRNMETSNISNALLGNDVVEKVVKKFETVKQLAAACEDGFAGLDVMHHGREQQEILRIGCMNESPQQGKVKNIKDSFLGKIASGICYAFNAVKSNLITTPSKQEQGKKIVADLVKLVEKNALQLKLGAVDEGIRLVMDELIRIDSLHKEGDITITNALTTLVEQHFTSAKTEKAFSLLTGLKRETNKQRNTYYYKTLTPDNDLVNKETNDGDKDHQKDWLDMANTDYVLQKDDLEQEVCNAGASSQNIKRQDLHQDWDFIKVESKEENEESYEEQSRGNIIFSFGCSKGTAASIRKMIFMALPFFIIANAIPGSYGSSIPRQDINQSASQMINITNATELTNIGLIPQYPTNGSYQFMNSFDASSFNTIHYLTGHINGNNILFLT</sequence>
<comment type="caution">
    <text evidence="2">The sequence shown here is derived from an EMBL/GenBank/DDBJ whole genome shotgun (WGS) entry which is preliminary data.</text>
</comment>
<proteinExistence type="predicted"/>
<evidence type="ECO:0000313" key="2">
    <source>
        <dbReference type="EMBL" id="MDP0587713.1"/>
    </source>
</evidence>
<protein>
    <submittedName>
        <fullName evidence="2">Uncharacterized protein</fullName>
    </submittedName>
</protein>
<gene>
    <name evidence="2" type="ORF">QS748_00250</name>
</gene>
<feature type="transmembrane region" description="Helical" evidence="1">
    <location>
        <begin position="51"/>
        <end position="69"/>
    </location>
</feature>
<keyword evidence="1" id="KW-0812">Transmembrane</keyword>
<accession>A0AA90SWH7</accession>
<dbReference type="EMBL" id="JASXSV010000001">
    <property type="protein sequence ID" value="MDP0587713.1"/>
    <property type="molecule type" value="Genomic_DNA"/>
</dbReference>
<evidence type="ECO:0000313" key="3">
    <source>
        <dbReference type="Proteomes" id="UP001178148"/>
    </source>
</evidence>
<organism evidence="2 3">
    <name type="scientific">Candidatus Endonucleibacter bathymodioli</name>
    <dbReference type="NCBI Taxonomy" id="539814"/>
    <lineage>
        <taxon>Bacteria</taxon>
        <taxon>Pseudomonadati</taxon>
        <taxon>Pseudomonadota</taxon>
        <taxon>Gammaproteobacteria</taxon>
        <taxon>Oceanospirillales</taxon>
        <taxon>Endozoicomonadaceae</taxon>
        <taxon>Candidatus Endonucleibacter</taxon>
    </lineage>
</organism>
<name>A0AA90SWH7_9GAMM</name>
<keyword evidence="3" id="KW-1185">Reference proteome</keyword>
<reference evidence="2 3" key="1">
    <citation type="journal article" date="2023" name="bioRxiv">
        <title>An intranuclear bacterial parasite of deep-sea mussels expresses apoptosis inhibitors acquired from its host.</title>
        <authorList>
            <person name="Gonzalez Porras M.A."/>
            <person name="Assie A."/>
            <person name="Tietjen M."/>
            <person name="Violette M."/>
            <person name="Kleiner M."/>
            <person name="Gruber-Vodicka H."/>
            <person name="Dubilier N."/>
            <person name="Leisch N."/>
        </authorList>
    </citation>
    <scope>NUCLEOTIDE SEQUENCE [LARGE SCALE GENOMIC DNA]</scope>
    <source>
        <strain evidence="2">IAP13</strain>
    </source>
</reference>